<evidence type="ECO:0000313" key="2">
    <source>
        <dbReference type="EMBL" id="SHI54536.1"/>
    </source>
</evidence>
<dbReference type="EMBL" id="FQZG01000008">
    <property type="protein sequence ID" value="SHI54536.1"/>
    <property type="molecule type" value="Genomic_DNA"/>
</dbReference>
<dbReference type="InterPro" id="IPR041657">
    <property type="entry name" value="HTH_17"/>
</dbReference>
<reference evidence="2 3" key="1">
    <citation type="submission" date="2016-11" db="EMBL/GenBank/DDBJ databases">
        <authorList>
            <person name="Jaros S."/>
            <person name="Januszkiewicz K."/>
            <person name="Wedrychowicz H."/>
        </authorList>
    </citation>
    <scope>NUCLEOTIDE SEQUENCE [LARGE SCALE GENOMIC DNA]</scope>
    <source>
        <strain evidence="2 3">DSM 12906</strain>
    </source>
</reference>
<dbReference type="Gene3D" id="1.10.10.10">
    <property type="entry name" value="Winged helix-like DNA-binding domain superfamily/Winged helix DNA-binding domain"/>
    <property type="match status" value="1"/>
</dbReference>
<proteinExistence type="predicted"/>
<dbReference type="AlphaFoldDB" id="A0A1M6C0J0"/>
<feature type="domain" description="Helix-turn-helix" evidence="1">
    <location>
        <begin position="7"/>
        <end position="54"/>
    </location>
</feature>
<evidence type="ECO:0000313" key="3">
    <source>
        <dbReference type="Proteomes" id="UP000184512"/>
    </source>
</evidence>
<organism evidence="2 3">
    <name type="scientific">Tessaracoccus bendigoensis DSM 12906</name>
    <dbReference type="NCBI Taxonomy" id="1123357"/>
    <lineage>
        <taxon>Bacteria</taxon>
        <taxon>Bacillati</taxon>
        <taxon>Actinomycetota</taxon>
        <taxon>Actinomycetes</taxon>
        <taxon>Propionibacteriales</taxon>
        <taxon>Propionibacteriaceae</taxon>
        <taxon>Tessaracoccus</taxon>
    </lineage>
</organism>
<dbReference type="Proteomes" id="UP000184512">
    <property type="component" value="Unassembled WGS sequence"/>
</dbReference>
<name>A0A1M6C0J0_9ACTN</name>
<gene>
    <name evidence="2" type="ORF">SAMN02745244_00574</name>
</gene>
<dbReference type="STRING" id="1123357.SAMN02745244_00574"/>
<dbReference type="Pfam" id="PF12728">
    <property type="entry name" value="HTH_17"/>
    <property type="match status" value="1"/>
</dbReference>
<dbReference type="SUPFAM" id="SSF46955">
    <property type="entry name" value="Putative DNA-binding domain"/>
    <property type="match status" value="1"/>
</dbReference>
<accession>A0A1M6C0J0</accession>
<evidence type="ECO:0000259" key="1">
    <source>
        <dbReference type="Pfam" id="PF12728"/>
    </source>
</evidence>
<sequence length="67" mass="7781">MEENKLITTAETARMLGLHPGTVRNWRQRQQGPAFVRVGSRIRYRIADVESWITYNHQGVNKSEVAR</sequence>
<dbReference type="RefSeq" id="WP_084189317.1">
    <property type="nucleotide sequence ID" value="NZ_FQZG01000008.1"/>
</dbReference>
<keyword evidence="3" id="KW-1185">Reference proteome</keyword>
<protein>
    <submittedName>
        <fullName evidence="2">DNA binding domain-containing protein, excisionase family</fullName>
    </submittedName>
</protein>
<dbReference type="InterPro" id="IPR009061">
    <property type="entry name" value="DNA-bd_dom_put_sf"/>
</dbReference>
<dbReference type="InterPro" id="IPR036388">
    <property type="entry name" value="WH-like_DNA-bd_sf"/>
</dbReference>